<dbReference type="GO" id="GO:0042619">
    <property type="term" value="P:poly-hydroxybutyrate biosynthetic process"/>
    <property type="evidence" value="ECO:0007669"/>
    <property type="project" value="InterPro"/>
</dbReference>
<dbReference type="Pfam" id="PF07167">
    <property type="entry name" value="PhaC_N"/>
    <property type="match status" value="1"/>
</dbReference>
<dbReference type="InterPro" id="IPR029058">
    <property type="entry name" value="AB_hydrolase_fold"/>
</dbReference>
<sequence length="349" mass="39457">MEKENKNLDINSFEGRWALALKAMNGPLPEMGVTKRKAVWKKNKAVLWYYPPAEKKYRVPVFIIYSLINKPIILDLSPENSMIGSFVNEGFEVYLLDFGEPGYEDGGISISDYVSDYIQKGVRKALRHSSAKEITLYGTCLGGTLAAMYAAIAKEPVKNLILSTTPIDFSDPPGFDQWTEAIREGEVDVDEWLDAMQIVPGFLVNKGLDFVTFPIHFSHYLTLLSRVEDPNYVDKWRRIDHWTKDHIPLTGASIKQMTNDFVKKNKLVKGSIKIKNKKASLKNIKANLLVIAAENDSLVPEKMVKPIMELVSSRDKTYRLLAGGHTSFSPGTFPPFLAEWLPERSDPRK</sequence>
<comment type="caution">
    <text evidence="3">The sequence shown here is derived from an EMBL/GenBank/DDBJ whole genome shotgun (WGS) entry which is preliminary data.</text>
</comment>
<protein>
    <submittedName>
        <fullName evidence="3">Hydroxyalkanoic acid synthase</fullName>
    </submittedName>
</protein>
<dbReference type="Pfam" id="PF00561">
    <property type="entry name" value="Abhydrolase_1"/>
    <property type="match status" value="1"/>
</dbReference>
<dbReference type="InterPro" id="IPR051321">
    <property type="entry name" value="PHA/PHB_synthase"/>
</dbReference>
<keyword evidence="4" id="KW-1185">Reference proteome</keyword>
<evidence type="ECO:0000313" key="3">
    <source>
        <dbReference type="EMBL" id="PLT29377.1"/>
    </source>
</evidence>
<gene>
    <name evidence="3" type="ORF">CUU66_13195</name>
</gene>
<dbReference type="OrthoDB" id="9767934at2"/>
<dbReference type="EMBL" id="PGUY01000041">
    <property type="protein sequence ID" value="PLT29377.1"/>
    <property type="molecule type" value="Genomic_DNA"/>
</dbReference>
<evidence type="ECO:0000313" key="4">
    <source>
        <dbReference type="Proteomes" id="UP000234748"/>
    </source>
</evidence>
<dbReference type="InterPro" id="IPR010941">
    <property type="entry name" value="PhaC_N"/>
</dbReference>
<dbReference type="PANTHER" id="PTHR36837">
    <property type="entry name" value="POLY(3-HYDROXYALKANOATE) POLYMERASE SUBUNIT PHAC"/>
    <property type="match status" value="1"/>
</dbReference>
<evidence type="ECO:0000259" key="1">
    <source>
        <dbReference type="Pfam" id="PF00561"/>
    </source>
</evidence>
<accession>A0A2N5M4U7</accession>
<proteinExistence type="predicted"/>
<feature type="domain" description="AB hydrolase-1" evidence="1">
    <location>
        <begin position="86"/>
        <end position="328"/>
    </location>
</feature>
<evidence type="ECO:0000259" key="2">
    <source>
        <dbReference type="Pfam" id="PF07167"/>
    </source>
</evidence>
<dbReference type="PANTHER" id="PTHR36837:SF2">
    <property type="entry name" value="POLY(3-HYDROXYALKANOATE) POLYMERASE SUBUNIT PHAC"/>
    <property type="match status" value="1"/>
</dbReference>
<dbReference type="InterPro" id="IPR000073">
    <property type="entry name" value="AB_hydrolase_1"/>
</dbReference>
<dbReference type="Proteomes" id="UP000234748">
    <property type="component" value="Unassembled WGS sequence"/>
</dbReference>
<dbReference type="SUPFAM" id="SSF53474">
    <property type="entry name" value="alpha/beta-Hydrolases"/>
    <property type="match status" value="1"/>
</dbReference>
<organism evidence="3 4">
    <name type="scientific">Peribacillus deserti</name>
    <dbReference type="NCBI Taxonomy" id="673318"/>
    <lineage>
        <taxon>Bacteria</taxon>
        <taxon>Bacillati</taxon>
        <taxon>Bacillota</taxon>
        <taxon>Bacilli</taxon>
        <taxon>Bacillales</taxon>
        <taxon>Bacillaceae</taxon>
        <taxon>Peribacillus</taxon>
    </lineage>
</organism>
<feature type="domain" description="Poly-beta-hydroxybutyrate polymerase N-terminal" evidence="2">
    <location>
        <begin position="31"/>
        <end position="83"/>
    </location>
</feature>
<dbReference type="Gene3D" id="3.40.50.1820">
    <property type="entry name" value="alpha/beta hydrolase"/>
    <property type="match status" value="1"/>
</dbReference>
<name>A0A2N5M4U7_9BACI</name>
<reference evidence="3 4" key="1">
    <citation type="submission" date="2017-11" db="EMBL/GenBank/DDBJ databases">
        <title>Comparitive Functional Genomics of Dry Heat Resistant strains isolated from the Viking Spacecraft.</title>
        <authorList>
            <person name="Seuylemezian A."/>
            <person name="Cooper K."/>
            <person name="Vaishampayan P."/>
        </authorList>
    </citation>
    <scope>NUCLEOTIDE SEQUENCE [LARGE SCALE GENOMIC DNA]</scope>
    <source>
        <strain evidence="3 4">V1-29</strain>
    </source>
</reference>
<dbReference type="RefSeq" id="WP_101642909.1">
    <property type="nucleotide sequence ID" value="NZ_PGUY01000041.1"/>
</dbReference>
<dbReference type="AlphaFoldDB" id="A0A2N5M4U7"/>